<keyword evidence="2" id="KW-1185">Reference proteome</keyword>
<dbReference type="AlphaFoldDB" id="A0ABD2AR81"/>
<name>A0ABD2AR81_VESMC</name>
<evidence type="ECO:0000313" key="1">
    <source>
        <dbReference type="EMBL" id="KAL2722901.1"/>
    </source>
</evidence>
<protein>
    <submittedName>
        <fullName evidence="1">Uncharacterized protein</fullName>
    </submittedName>
</protein>
<organism evidence="1 2">
    <name type="scientific">Vespula maculifrons</name>
    <name type="common">Eastern yellow jacket</name>
    <name type="synonym">Wasp</name>
    <dbReference type="NCBI Taxonomy" id="7453"/>
    <lineage>
        <taxon>Eukaryota</taxon>
        <taxon>Metazoa</taxon>
        <taxon>Ecdysozoa</taxon>
        <taxon>Arthropoda</taxon>
        <taxon>Hexapoda</taxon>
        <taxon>Insecta</taxon>
        <taxon>Pterygota</taxon>
        <taxon>Neoptera</taxon>
        <taxon>Endopterygota</taxon>
        <taxon>Hymenoptera</taxon>
        <taxon>Apocrita</taxon>
        <taxon>Aculeata</taxon>
        <taxon>Vespoidea</taxon>
        <taxon>Vespidae</taxon>
        <taxon>Vespinae</taxon>
        <taxon>Vespula</taxon>
    </lineage>
</organism>
<proteinExistence type="predicted"/>
<accession>A0ABD2AR81</accession>
<sequence length="114" mass="12660">MSRGAPLVLMHGPGDVGLRDLPQVVMYYRLKFRMTYYTSVDASKNRNFIVIGFDTWNAMSTVAEASKSETLRKGTLDIVAHFNSMDVPKAISKVAAEDSTEDTENLNDLILLST</sequence>
<reference evidence="1 2" key="1">
    <citation type="journal article" date="2024" name="Ann. Entomol. Soc. Am.">
        <title>Genomic analyses of the southern and eastern yellowjacket wasps (Hymenoptera: Vespidae) reveal evolutionary signatures of social life.</title>
        <authorList>
            <person name="Catto M.A."/>
            <person name="Caine P.B."/>
            <person name="Orr S.E."/>
            <person name="Hunt B.G."/>
            <person name="Goodisman M.A.D."/>
        </authorList>
    </citation>
    <scope>NUCLEOTIDE SEQUENCE [LARGE SCALE GENOMIC DNA]</scope>
    <source>
        <strain evidence="1">232</strain>
        <tissue evidence="1">Head and thorax</tissue>
    </source>
</reference>
<dbReference type="EMBL" id="JAYRBN010000115">
    <property type="protein sequence ID" value="KAL2722901.1"/>
    <property type="molecule type" value="Genomic_DNA"/>
</dbReference>
<evidence type="ECO:0000313" key="2">
    <source>
        <dbReference type="Proteomes" id="UP001607303"/>
    </source>
</evidence>
<gene>
    <name evidence="1" type="ORF">V1477_019492</name>
</gene>
<dbReference type="Proteomes" id="UP001607303">
    <property type="component" value="Unassembled WGS sequence"/>
</dbReference>
<comment type="caution">
    <text evidence="1">The sequence shown here is derived from an EMBL/GenBank/DDBJ whole genome shotgun (WGS) entry which is preliminary data.</text>
</comment>